<keyword evidence="1" id="KW-0812">Transmembrane</keyword>
<protein>
    <submittedName>
        <fullName evidence="2">Uncharacterized protein</fullName>
    </submittedName>
</protein>
<evidence type="ECO:0000256" key="1">
    <source>
        <dbReference type="SAM" id="Phobius"/>
    </source>
</evidence>
<evidence type="ECO:0000313" key="3">
    <source>
        <dbReference type="Proteomes" id="UP000617628"/>
    </source>
</evidence>
<dbReference type="EMBL" id="JAENIL010000002">
    <property type="protein sequence ID" value="MBK1875539.1"/>
    <property type="molecule type" value="Genomic_DNA"/>
</dbReference>
<dbReference type="RefSeq" id="WP_200353755.1">
    <property type="nucleotide sequence ID" value="NZ_JAENIL010000002.1"/>
</dbReference>
<dbReference type="Proteomes" id="UP000617628">
    <property type="component" value="Unassembled WGS sequence"/>
</dbReference>
<organism evidence="2 3">
    <name type="scientific">Pelagicoccus mobilis</name>
    <dbReference type="NCBI Taxonomy" id="415221"/>
    <lineage>
        <taxon>Bacteria</taxon>
        <taxon>Pseudomonadati</taxon>
        <taxon>Verrucomicrobiota</taxon>
        <taxon>Opitutia</taxon>
        <taxon>Puniceicoccales</taxon>
        <taxon>Pelagicoccaceae</taxon>
        <taxon>Pelagicoccus</taxon>
    </lineage>
</organism>
<keyword evidence="1" id="KW-0472">Membrane</keyword>
<proteinExistence type="predicted"/>
<evidence type="ECO:0000313" key="2">
    <source>
        <dbReference type="EMBL" id="MBK1875539.1"/>
    </source>
</evidence>
<name>A0A934VPH5_9BACT</name>
<accession>A0A934VPH5</accession>
<comment type="caution">
    <text evidence="2">The sequence shown here is derived from an EMBL/GenBank/DDBJ whole genome shotgun (WGS) entry which is preliminary data.</text>
</comment>
<keyword evidence="3" id="KW-1185">Reference proteome</keyword>
<reference evidence="2" key="1">
    <citation type="submission" date="2021-01" db="EMBL/GenBank/DDBJ databases">
        <title>Modified the classification status of verrucomicrobia.</title>
        <authorList>
            <person name="Feng X."/>
        </authorList>
    </citation>
    <scope>NUCLEOTIDE SEQUENCE</scope>
    <source>
        <strain evidence="2">KCTC 13126</strain>
    </source>
</reference>
<sequence>MRKSLQNSRFRSRRGGVFKSAVALLTFTSALGVLGWMLLSPDALELEIEARTGFPVDAEVLVVDPFGLTVTGENVVIGNPSAYGGGAPLMEIARLEMNASLPAMGRSEIWIYDMELYIPRATLVVNEGGRLNLDAFAGRLFADAEDGDPLPFFAEKVRLVVDELTFVDNSQIVPRSRSLRVSLDTELHDLEQSRDIFGPLFELARRVGSLPVQ</sequence>
<dbReference type="AlphaFoldDB" id="A0A934VPH5"/>
<gene>
    <name evidence="2" type="ORF">JIN87_01600</name>
</gene>
<feature type="transmembrane region" description="Helical" evidence="1">
    <location>
        <begin position="21"/>
        <end position="39"/>
    </location>
</feature>
<keyword evidence="1" id="KW-1133">Transmembrane helix</keyword>